<feature type="domain" description="SF3 helicase" evidence="7">
    <location>
        <begin position="404"/>
        <end position="565"/>
    </location>
</feature>
<feature type="compositionally biased region" description="Basic and acidic residues" evidence="6">
    <location>
        <begin position="7"/>
        <end position="20"/>
    </location>
</feature>
<dbReference type="Pfam" id="PF01057">
    <property type="entry name" value="Parvo_NS1"/>
    <property type="match status" value="1"/>
</dbReference>
<feature type="region of interest" description="Disordered" evidence="6">
    <location>
        <begin position="1"/>
        <end position="30"/>
    </location>
</feature>
<accession>A0A7M4CBI4</accession>
<dbReference type="InterPro" id="IPR027417">
    <property type="entry name" value="P-loop_NTPase"/>
</dbReference>
<dbReference type="PROSITE" id="PS51206">
    <property type="entry name" value="SF3_HELICASE_1"/>
    <property type="match status" value="1"/>
</dbReference>
<evidence type="ECO:0000256" key="1">
    <source>
        <dbReference type="ARBA" id="ARBA00004147"/>
    </source>
</evidence>
<reference evidence="8" key="1">
    <citation type="submission" date="2020-07" db="EMBL/GenBank/DDBJ databases">
        <title>Diversity of sea star-associated densoviruses and transcribed endogenized viral elements of densovirus origin.</title>
        <authorList>
            <person name="Jackson E.W."/>
            <person name="Hewson I."/>
        </authorList>
    </citation>
    <scope>NUCLEOTIDE SEQUENCE</scope>
</reference>
<dbReference type="InterPro" id="IPR014015">
    <property type="entry name" value="Helicase_SF3_DNA-vir"/>
</dbReference>
<keyword evidence="2" id="KW-1048">Host nucleus</keyword>
<evidence type="ECO:0000256" key="2">
    <source>
        <dbReference type="ARBA" id="ARBA00022562"/>
    </source>
</evidence>
<evidence type="ECO:0000313" key="8">
    <source>
        <dbReference type="EMBL" id="QOD39464.1"/>
    </source>
</evidence>
<dbReference type="InterPro" id="IPR001257">
    <property type="entry name" value="Parvovirus_NS1_helicase"/>
</dbReference>
<dbReference type="GO" id="GO:0006260">
    <property type="term" value="P:DNA replication"/>
    <property type="evidence" value="ECO:0007669"/>
    <property type="project" value="UniProtKB-KW"/>
</dbReference>
<evidence type="ECO:0000256" key="6">
    <source>
        <dbReference type="SAM" id="MobiDB-lite"/>
    </source>
</evidence>
<evidence type="ECO:0000256" key="3">
    <source>
        <dbReference type="ARBA" id="ARBA00022705"/>
    </source>
</evidence>
<dbReference type="GO" id="GO:0019079">
    <property type="term" value="P:viral genome replication"/>
    <property type="evidence" value="ECO:0007669"/>
    <property type="project" value="InterPro"/>
</dbReference>
<gene>
    <name evidence="8" type="primary">NS1</name>
</gene>
<comment type="subcellular location">
    <subcellularLocation>
        <location evidence="1">Host nucleus</location>
    </subcellularLocation>
</comment>
<sequence length="565" mass="64878">MMSNVETEGKRDVAGERYGERCGGGGAAAEDNVCSDIETNSTESTSIKRDSSGLPIRVHKHAADGGQSTNRVRELPVWLSKGGKDMEQQYWEGFKKRCNRILGELQNSDGQLVRDVFRFEDLRECQDFLKCIQRDGNYRRGLLQVCREDTHVHVVHDCNFSNGSCRCDWFKKAKTYGADMRRDRRSHRRNSCRSRSATDIQNLLFYYCTKGRTIIYQKIRGQVEGIPSEGYNLSTSGLDGLPGTFGQMEIQIPGTGAELQQWDPCLADDEPDQRPSYAVPGRKRRKMGAQERIQLRTVEILETYPICPPEAIVKHKVWRNDPDLRFKNVGDREIKAAINSFKDNLTTYSMKEFQEMYNDLKCSPIFSAGFGNFDTYYYNIENSVKIMIELITFQCGGDDEAIIDFVSTLYNILERKIPKLNCIVIHSPPSAGKNYFFDCIKDYYLNCGHLCNANKYNNFPFQDAEGRRVVLWNEPNYSPEFLEQIKEILGGDSTSVNVKYQHDTPVYRTPVIVLTNVTVSFMHHKAFVDRIKTFHWMAAPFLVDYAKKPNPLAVYHFFNKYGLIE</sequence>
<organism evidence="8">
    <name type="scientific">uncultured densovirus</name>
    <dbReference type="NCBI Taxonomy" id="748192"/>
    <lineage>
        <taxon>Viruses</taxon>
        <taxon>Monodnaviria</taxon>
        <taxon>Shotokuvirae</taxon>
        <taxon>Cossaviricota</taxon>
        <taxon>Quintoviricetes</taxon>
        <taxon>Piccovirales</taxon>
        <taxon>Parvoviridae</taxon>
        <taxon>Densovirinae</taxon>
        <taxon>environmental samples</taxon>
    </lineage>
</organism>
<evidence type="ECO:0000259" key="7">
    <source>
        <dbReference type="PROSITE" id="PS51206"/>
    </source>
</evidence>
<dbReference type="GO" id="GO:0042025">
    <property type="term" value="C:host cell nucleus"/>
    <property type="evidence" value="ECO:0007669"/>
    <property type="project" value="UniProtKB-SubCell"/>
</dbReference>
<keyword evidence="5" id="KW-0067">ATP-binding</keyword>
<evidence type="ECO:0000256" key="5">
    <source>
        <dbReference type="ARBA" id="ARBA00022840"/>
    </source>
</evidence>
<protein>
    <submittedName>
        <fullName evidence="8">NS1</fullName>
    </submittedName>
</protein>
<evidence type="ECO:0000256" key="4">
    <source>
        <dbReference type="ARBA" id="ARBA00022741"/>
    </source>
</evidence>
<dbReference type="Gene3D" id="3.40.50.300">
    <property type="entry name" value="P-loop containing nucleotide triphosphate hydrolases"/>
    <property type="match status" value="1"/>
</dbReference>
<dbReference type="EMBL" id="MT733017">
    <property type="protein sequence ID" value="QOD39464.1"/>
    <property type="molecule type" value="Genomic_DNA"/>
</dbReference>
<dbReference type="GO" id="GO:0005524">
    <property type="term" value="F:ATP binding"/>
    <property type="evidence" value="ECO:0007669"/>
    <property type="project" value="UniProtKB-KW"/>
</dbReference>
<proteinExistence type="predicted"/>
<keyword evidence="4" id="KW-0547">Nucleotide-binding</keyword>
<keyword evidence="3" id="KW-0235">DNA replication</keyword>
<dbReference type="SUPFAM" id="SSF52540">
    <property type="entry name" value="P-loop containing nucleoside triphosphate hydrolases"/>
    <property type="match status" value="1"/>
</dbReference>
<name>A0A7M4CBI4_9VIRU</name>